<dbReference type="InterPro" id="IPR009915">
    <property type="entry name" value="NnrU_dom"/>
</dbReference>
<feature type="transmembrane region" description="Helical" evidence="5">
    <location>
        <begin position="168"/>
        <end position="187"/>
    </location>
</feature>
<evidence type="ECO:0000256" key="5">
    <source>
        <dbReference type="SAM" id="Phobius"/>
    </source>
</evidence>
<name>A0A0H5BD65_BLAVI</name>
<feature type="domain" description="NnrU" evidence="6">
    <location>
        <begin position="4"/>
        <end position="190"/>
    </location>
</feature>
<feature type="transmembrane region" description="Helical" evidence="5">
    <location>
        <begin position="78"/>
        <end position="94"/>
    </location>
</feature>
<feature type="transmembrane region" description="Helical" evidence="5">
    <location>
        <begin position="114"/>
        <end position="141"/>
    </location>
</feature>
<keyword evidence="9" id="KW-1185">Reference proteome</keyword>
<dbReference type="GO" id="GO:0016020">
    <property type="term" value="C:membrane"/>
    <property type="evidence" value="ECO:0007669"/>
    <property type="project" value="UniProtKB-SubCell"/>
</dbReference>
<evidence type="ECO:0000259" key="6">
    <source>
        <dbReference type="Pfam" id="PF07298"/>
    </source>
</evidence>
<evidence type="ECO:0000256" key="1">
    <source>
        <dbReference type="ARBA" id="ARBA00004141"/>
    </source>
</evidence>
<dbReference type="AlphaFoldDB" id="A0A0H5BD65"/>
<dbReference type="RefSeq" id="WP_055036408.1">
    <property type="nucleotide sequence ID" value="NZ_AP014854.2"/>
</dbReference>
<reference evidence="7" key="1">
    <citation type="journal article" date="2015" name="Genome Announc.">
        <title>Complete Genome Sequence of the Bacteriochlorophyll b-Producing Photosynthetic Bacterium Blastochloris viridis.</title>
        <authorList>
            <person name="Tsukatani Y."/>
            <person name="Hirose Y."/>
            <person name="Harada J."/>
            <person name="Misawa N."/>
            <person name="Mori K."/>
            <person name="Inoue K."/>
            <person name="Tamiaki H."/>
        </authorList>
    </citation>
    <scope>NUCLEOTIDE SEQUENCE [LARGE SCALE GENOMIC DNA]</scope>
    <source>
        <strain evidence="7">DSM 133</strain>
    </source>
</reference>
<protein>
    <submittedName>
        <fullName evidence="7">NnrU family protein</fullName>
    </submittedName>
    <submittedName>
        <fullName evidence="8">Putative membrane protein</fullName>
    </submittedName>
</protein>
<dbReference type="OrthoDB" id="5293641at2"/>
<comment type="subcellular location">
    <subcellularLocation>
        <location evidence="1">Membrane</location>
        <topology evidence="1">Multi-pass membrane protein</topology>
    </subcellularLocation>
</comment>
<feature type="transmembrane region" description="Helical" evidence="5">
    <location>
        <begin position="41"/>
        <end position="58"/>
    </location>
</feature>
<keyword evidence="4 5" id="KW-0472">Membrane</keyword>
<sequence length="197" mass="21269">MTLLVPGLLLFFAPHLLPTLRPLRGRTVAALGGSESVYKGVHGVLALSGLVLMVWGFGEYRAHGLIPVWTPPVWTQHLALTLMLPAFIVLAAMPPRPSLIRYRVKHPMLVGIKIWALAHLLANGDLGSILLFGAFLAFGVYDRISVKRRDLKVPGNPGGWTRADTTSVVAGAVLWLAFLFGVHHWLIGVPVLPGVGA</sequence>
<dbReference type="PATRIC" id="fig|1079.6.peg.679"/>
<evidence type="ECO:0000256" key="2">
    <source>
        <dbReference type="ARBA" id="ARBA00022692"/>
    </source>
</evidence>
<evidence type="ECO:0000313" key="8">
    <source>
        <dbReference type="EMBL" id="CUU41114.1"/>
    </source>
</evidence>
<accession>A0A0H5BD65</accession>
<dbReference type="STRING" id="1079.BVIR_658"/>
<proteinExistence type="predicted"/>
<keyword evidence="2 5" id="KW-0812">Transmembrane</keyword>
<gene>
    <name evidence="7" type="ORF">BV133_673</name>
    <name evidence="8" type="ORF">BVIRIDIS_01020</name>
</gene>
<dbReference type="EMBL" id="AP014854">
    <property type="protein sequence ID" value="BAR98266.1"/>
    <property type="molecule type" value="Genomic_DNA"/>
</dbReference>
<dbReference type="EMBL" id="LN907867">
    <property type="protein sequence ID" value="CUU41114.1"/>
    <property type="molecule type" value="Genomic_DNA"/>
</dbReference>
<evidence type="ECO:0000256" key="3">
    <source>
        <dbReference type="ARBA" id="ARBA00022989"/>
    </source>
</evidence>
<reference evidence="8" key="2">
    <citation type="submission" date="2015-11" db="EMBL/GenBank/DDBJ databases">
        <authorList>
            <person name="Zhang Y."/>
            <person name="Guo Z."/>
        </authorList>
    </citation>
    <scope>NUCLEOTIDE SEQUENCE</scope>
    <source>
        <strain evidence="8">1</strain>
    </source>
</reference>
<evidence type="ECO:0000313" key="9">
    <source>
        <dbReference type="Proteomes" id="UP000065734"/>
    </source>
</evidence>
<evidence type="ECO:0000256" key="4">
    <source>
        <dbReference type="ARBA" id="ARBA00023136"/>
    </source>
</evidence>
<evidence type="ECO:0000313" key="7">
    <source>
        <dbReference type="EMBL" id="BAR98266.1"/>
    </source>
</evidence>
<dbReference type="Proteomes" id="UP000065734">
    <property type="component" value="Chromosome I"/>
</dbReference>
<reference evidence="9" key="3">
    <citation type="journal article" date="2016" name="Genome Announc.">
        <title>Revised genome sequence of the purple photosynthetic bacterium Blastochloris viridis.</title>
        <authorList>
            <person name="Liu L.N."/>
            <person name="Faulkner M."/>
            <person name="Liu X."/>
            <person name="Huang F."/>
            <person name="Darby A.C."/>
            <person name="Hall N."/>
        </authorList>
    </citation>
    <scope>NUCLEOTIDE SEQUENCE [LARGE SCALE GENOMIC DNA]</scope>
    <source>
        <strain evidence="9">ATCC 19567 / DSM 133 / F</strain>
    </source>
</reference>
<organism evidence="8 9">
    <name type="scientific">Blastochloris viridis</name>
    <name type="common">Rhodopseudomonas viridis</name>
    <dbReference type="NCBI Taxonomy" id="1079"/>
    <lineage>
        <taxon>Bacteria</taxon>
        <taxon>Pseudomonadati</taxon>
        <taxon>Pseudomonadota</taxon>
        <taxon>Alphaproteobacteria</taxon>
        <taxon>Hyphomicrobiales</taxon>
        <taxon>Blastochloridaceae</taxon>
        <taxon>Blastochloris</taxon>
    </lineage>
</organism>
<keyword evidence="3 5" id="KW-1133">Transmembrane helix</keyword>
<dbReference type="Pfam" id="PF07298">
    <property type="entry name" value="NnrU"/>
    <property type="match status" value="1"/>
</dbReference>
<dbReference type="KEGG" id="bvr:BVIR_658"/>